<evidence type="ECO:0008006" key="4">
    <source>
        <dbReference type="Google" id="ProtNLM"/>
    </source>
</evidence>
<evidence type="ECO:0000313" key="3">
    <source>
        <dbReference type="Proteomes" id="UP000219565"/>
    </source>
</evidence>
<dbReference type="EMBL" id="OBEG01000001">
    <property type="protein sequence ID" value="SNY80275.1"/>
    <property type="molecule type" value="Genomic_DNA"/>
</dbReference>
<dbReference type="Gene3D" id="3.90.1150.30">
    <property type="match status" value="1"/>
</dbReference>
<sequence>MVPRIDWRERYGGGSPRRAGRFHPSNPSRRAAAHTGPMTLTWQDVVAMATELPAVEESTWWRSPGLKVGGKGFARLRSEAEGGLALLCEMVEKEALLASGDPAFYTTPHYDGYPYILIDLDRVAPDQLRELIDAAWWLSAPAKIRKQRAAG</sequence>
<feature type="region of interest" description="Disordered" evidence="1">
    <location>
        <begin position="11"/>
        <end position="34"/>
    </location>
</feature>
<dbReference type="SUPFAM" id="SSF142906">
    <property type="entry name" value="YjbR-like"/>
    <property type="match status" value="1"/>
</dbReference>
<protein>
    <recommendedName>
        <fullName evidence="4">YjbR protein</fullName>
    </recommendedName>
</protein>
<gene>
    <name evidence="2" type="ORF">SAMN04244553_1907</name>
</gene>
<dbReference type="InterPro" id="IPR058532">
    <property type="entry name" value="YjbR/MT2646/Rv2570-like"/>
</dbReference>
<reference evidence="2 3" key="1">
    <citation type="submission" date="2017-09" db="EMBL/GenBank/DDBJ databases">
        <authorList>
            <person name="Ehlers B."/>
            <person name="Leendertz F.H."/>
        </authorList>
    </citation>
    <scope>NUCLEOTIDE SEQUENCE [LARGE SCALE GENOMIC DNA]</scope>
    <source>
        <strain evidence="2 3">DSM 45537</strain>
    </source>
</reference>
<dbReference type="Proteomes" id="UP000219565">
    <property type="component" value="Unassembled WGS sequence"/>
</dbReference>
<evidence type="ECO:0000256" key="1">
    <source>
        <dbReference type="SAM" id="MobiDB-lite"/>
    </source>
</evidence>
<proteinExistence type="predicted"/>
<organism evidence="2 3">
    <name type="scientific">Nocardia amikacinitolerans</name>
    <dbReference type="NCBI Taxonomy" id="756689"/>
    <lineage>
        <taxon>Bacteria</taxon>
        <taxon>Bacillati</taxon>
        <taxon>Actinomycetota</taxon>
        <taxon>Actinomycetes</taxon>
        <taxon>Mycobacteriales</taxon>
        <taxon>Nocardiaceae</taxon>
        <taxon>Nocardia</taxon>
    </lineage>
</organism>
<name>A0A285L5Q2_9NOCA</name>
<accession>A0A285L5Q2</accession>
<evidence type="ECO:0000313" key="2">
    <source>
        <dbReference type="EMBL" id="SNY80275.1"/>
    </source>
</evidence>
<dbReference type="Pfam" id="PF04237">
    <property type="entry name" value="YjbR"/>
    <property type="match status" value="1"/>
</dbReference>
<dbReference type="AlphaFoldDB" id="A0A285L5Q2"/>
<dbReference type="InterPro" id="IPR038056">
    <property type="entry name" value="YjbR-like_sf"/>
</dbReference>
<dbReference type="STRING" id="1379680.GCA_001612615_01153"/>
<keyword evidence="3" id="KW-1185">Reference proteome</keyword>